<dbReference type="PANTHER" id="PTHR30489">
    <property type="entry name" value="LIPOPROTEIN-RELEASING SYSTEM TRANSMEMBRANE PROTEIN LOLE"/>
    <property type="match status" value="1"/>
</dbReference>
<keyword evidence="12" id="KW-1185">Reference proteome</keyword>
<dbReference type="PANTHER" id="PTHR30489:SF0">
    <property type="entry name" value="LIPOPROTEIN-RELEASING SYSTEM TRANSMEMBRANE PROTEIN LOLE"/>
    <property type="match status" value="1"/>
</dbReference>
<comment type="similarity">
    <text evidence="2">Belongs to the ABC-4 integral membrane protein family. LolC/E subfamily.</text>
</comment>
<dbReference type="GO" id="GO:0098797">
    <property type="term" value="C:plasma membrane protein complex"/>
    <property type="evidence" value="ECO:0007669"/>
    <property type="project" value="TreeGrafter"/>
</dbReference>
<evidence type="ECO:0000256" key="7">
    <source>
        <dbReference type="ARBA" id="ARBA00023136"/>
    </source>
</evidence>
<evidence type="ECO:0000256" key="3">
    <source>
        <dbReference type="ARBA" id="ARBA00022448"/>
    </source>
</evidence>
<protein>
    <submittedName>
        <fullName evidence="11">Uncharacterized protein</fullName>
    </submittedName>
</protein>
<dbReference type="GO" id="GO:0044874">
    <property type="term" value="P:lipoprotein localization to outer membrane"/>
    <property type="evidence" value="ECO:0007669"/>
    <property type="project" value="TreeGrafter"/>
</dbReference>
<gene>
    <name evidence="11" type="ORF">P255_01727</name>
</gene>
<evidence type="ECO:0000313" key="12">
    <source>
        <dbReference type="Proteomes" id="UP000018418"/>
    </source>
</evidence>
<dbReference type="GO" id="GO:0042953">
    <property type="term" value="P:lipoprotein transport"/>
    <property type="evidence" value="ECO:0007669"/>
    <property type="project" value="InterPro"/>
</dbReference>
<dbReference type="NCBIfam" id="TIGR02212">
    <property type="entry name" value="lolCE"/>
    <property type="match status" value="1"/>
</dbReference>
<dbReference type="OrthoDB" id="9808461at2"/>
<sequence>MFKPISLYIGLRYTRARRSNHFISFIALVSMIGLTLGVAVLITVLSVMNGFDRELKNRVLGMIPQASVSSTEIITDWPDLAKKIAQHEHVKGVAPFTQLQGMLTAQGQVSGLMVNGIEPQYEKNVSIIQDHMVAGSIDNLKKGSFGIVLGKQMTDALGLGLNDSVTLVLPEATPSPAGVVPRFKRFKIVGIFSIGAEVDSMMGYIALNDAATLLRLPDGAQGIRIKLDNIFLAPQVAQDIVKQLPSGFYSSDWTYTHGNLFSAIQMEKSMVSLLLFLIVLVAAFNIVSSLVMVVTDKKADIAILRTLGASPATITRIFMVQGTIIGVIGTFSGAVLGVILASSISTVIDWLNTRLGWHLFDAYFINYLPSYLRWQDVAVIVVVSLVLSFLATIYPALRAAKIQPAEALRYE</sequence>
<evidence type="ECO:0000256" key="5">
    <source>
        <dbReference type="ARBA" id="ARBA00022692"/>
    </source>
</evidence>
<dbReference type="RefSeq" id="WP_004900332.1">
    <property type="nucleotide sequence ID" value="NZ_BBTI01000002.1"/>
</dbReference>
<keyword evidence="5 8" id="KW-0812">Transmembrane</keyword>
<proteinExistence type="inferred from homology"/>
<dbReference type="Pfam" id="PF12704">
    <property type="entry name" value="MacB_PCD"/>
    <property type="match status" value="1"/>
</dbReference>
<keyword evidence="7 8" id="KW-0472">Membrane</keyword>
<evidence type="ECO:0000256" key="1">
    <source>
        <dbReference type="ARBA" id="ARBA00004651"/>
    </source>
</evidence>
<dbReference type="AlphaFoldDB" id="V2URH5"/>
<organism evidence="11 12">
    <name type="scientific">Acinetobacter brisouii CIP 110357</name>
    <dbReference type="NCBI Taxonomy" id="1341683"/>
    <lineage>
        <taxon>Bacteria</taxon>
        <taxon>Pseudomonadati</taxon>
        <taxon>Pseudomonadota</taxon>
        <taxon>Gammaproteobacteria</taxon>
        <taxon>Moraxellales</taxon>
        <taxon>Moraxellaceae</taxon>
        <taxon>Acinetobacter</taxon>
    </lineage>
</organism>
<evidence type="ECO:0000256" key="8">
    <source>
        <dbReference type="SAM" id="Phobius"/>
    </source>
</evidence>
<evidence type="ECO:0000259" key="10">
    <source>
        <dbReference type="Pfam" id="PF12704"/>
    </source>
</evidence>
<evidence type="ECO:0000313" key="11">
    <source>
        <dbReference type="EMBL" id="ESK51221.1"/>
    </source>
</evidence>
<feature type="transmembrane region" description="Helical" evidence="8">
    <location>
        <begin position="270"/>
        <end position="295"/>
    </location>
</feature>
<name>V2URH5_9GAMM</name>
<feature type="transmembrane region" description="Helical" evidence="8">
    <location>
        <begin position="324"/>
        <end position="348"/>
    </location>
</feature>
<dbReference type="InterPro" id="IPR051447">
    <property type="entry name" value="Lipoprotein-release_system"/>
</dbReference>
<comment type="subcellular location">
    <subcellularLocation>
        <location evidence="1">Cell membrane</location>
        <topology evidence="1">Multi-pass membrane protein</topology>
    </subcellularLocation>
</comment>
<keyword evidence="6 8" id="KW-1133">Transmembrane helix</keyword>
<dbReference type="PATRIC" id="fig|1341683.3.peg.1715"/>
<keyword evidence="3" id="KW-0813">Transport</keyword>
<dbReference type="EMBL" id="AYEU01000006">
    <property type="protein sequence ID" value="ESK51221.1"/>
    <property type="molecule type" value="Genomic_DNA"/>
</dbReference>
<comment type="caution">
    <text evidence="11">The sequence shown here is derived from an EMBL/GenBank/DDBJ whole genome shotgun (WGS) entry which is preliminary data.</text>
</comment>
<evidence type="ECO:0000256" key="6">
    <source>
        <dbReference type="ARBA" id="ARBA00022989"/>
    </source>
</evidence>
<feature type="transmembrane region" description="Helical" evidence="8">
    <location>
        <begin position="21"/>
        <end position="48"/>
    </location>
</feature>
<dbReference type="InterPro" id="IPR025857">
    <property type="entry name" value="MacB_PCD"/>
</dbReference>
<dbReference type="Proteomes" id="UP000018418">
    <property type="component" value="Unassembled WGS sequence"/>
</dbReference>
<evidence type="ECO:0000256" key="4">
    <source>
        <dbReference type="ARBA" id="ARBA00022475"/>
    </source>
</evidence>
<evidence type="ECO:0000259" key="9">
    <source>
        <dbReference type="Pfam" id="PF02687"/>
    </source>
</evidence>
<feature type="transmembrane region" description="Helical" evidence="8">
    <location>
        <begin position="377"/>
        <end position="397"/>
    </location>
</feature>
<dbReference type="HOGENOM" id="CLU_000604_8_1_6"/>
<feature type="domain" description="MacB-like periplasmic core" evidence="10">
    <location>
        <begin position="28"/>
        <end position="241"/>
    </location>
</feature>
<keyword evidence="4" id="KW-1003">Cell membrane</keyword>
<evidence type="ECO:0000256" key="2">
    <source>
        <dbReference type="ARBA" id="ARBA00005236"/>
    </source>
</evidence>
<dbReference type="Pfam" id="PF02687">
    <property type="entry name" value="FtsX"/>
    <property type="match status" value="1"/>
</dbReference>
<dbReference type="STRING" id="396323.VH98_02335"/>
<reference evidence="11 12" key="1">
    <citation type="submission" date="2013-10" db="EMBL/GenBank/DDBJ databases">
        <title>The Genome Sequence of Acinetobacter brisouii CIP 110357.</title>
        <authorList>
            <consortium name="The Broad Institute Genomics Platform"/>
            <consortium name="The Broad Institute Genome Sequencing Center for Infectious Disease"/>
            <person name="Cerqueira G."/>
            <person name="Feldgarden M."/>
            <person name="Courvalin P."/>
            <person name="Grillot-Courvalin C."/>
            <person name="Clermont D."/>
            <person name="Rocha E."/>
            <person name="Yoon E.-J."/>
            <person name="Nemec A."/>
            <person name="Young S.K."/>
            <person name="Zeng Q."/>
            <person name="Gargeya S."/>
            <person name="Fitzgerald M."/>
            <person name="Abouelleil A."/>
            <person name="Alvarado L."/>
            <person name="Berlin A.M."/>
            <person name="Chapman S.B."/>
            <person name="Gainer-Dewar J."/>
            <person name="Goldberg J."/>
            <person name="Gnerre S."/>
            <person name="Griggs A."/>
            <person name="Gujja S."/>
            <person name="Hansen M."/>
            <person name="Howarth C."/>
            <person name="Imamovic A."/>
            <person name="Ireland A."/>
            <person name="Larimer J."/>
            <person name="McCowan C."/>
            <person name="Murphy C."/>
            <person name="Pearson M."/>
            <person name="Poon T.W."/>
            <person name="Priest M."/>
            <person name="Roberts A."/>
            <person name="Saif S."/>
            <person name="Shea T."/>
            <person name="Sykes S."/>
            <person name="Wortman J."/>
            <person name="Nusbaum C."/>
            <person name="Birren B."/>
        </authorList>
    </citation>
    <scope>NUCLEOTIDE SEQUENCE [LARGE SCALE GENOMIC DNA]</scope>
    <source>
        <strain evidence="11 12">CIP 110357</strain>
    </source>
</reference>
<feature type="domain" description="ABC3 transporter permease C-terminal" evidence="9">
    <location>
        <begin position="273"/>
        <end position="404"/>
    </location>
</feature>
<accession>V2URH5</accession>
<dbReference type="InterPro" id="IPR003838">
    <property type="entry name" value="ABC3_permease_C"/>
</dbReference>
<dbReference type="InterPro" id="IPR011925">
    <property type="entry name" value="LolCE_TM"/>
</dbReference>